<keyword evidence="2" id="KW-1133">Transmembrane helix</keyword>
<accession>A0A2A9CVE8</accession>
<dbReference type="EMBL" id="PDJC01000001">
    <property type="protein sequence ID" value="PFG18378.1"/>
    <property type="molecule type" value="Genomic_DNA"/>
</dbReference>
<evidence type="ECO:0000313" key="3">
    <source>
        <dbReference type="EMBL" id="PFG18378.1"/>
    </source>
</evidence>
<organism evidence="3 4">
    <name type="scientific">Propionicimonas paludicola</name>
    <dbReference type="NCBI Taxonomy" id="185243"/>
    <lineage>
        <taxon>Bacteria</taxon>
        <taxon>Bacillati</taxon>
        <taxon>Actinomycetota</taxon>
        <taxon>Actinomycetes</taxon>
        <taxon>Propionibacteriales</taxon>
        <taxon>Nocardioidaceae</taxon>
        <taxon>Propionicimonas</taxon>
    </lineage>
</organism>
<evidence type="ECO:0000256" key="2">
    <source>
        <dbReference type="SAM" id="Phobius"/>
    </source>
</evidence>
<evidence type="ECO:0000256" key="1">
    <source>
        <dbReference type="SAM" id="MobiDB-lite"/>
    </source>
</evidence>
<name>A0A2A9CVE8_9ACTN</name>
<reference evidence="3 4" key="1">
    <citation type="submission" date="2017-10" db="EMBL/GenBank/DDBJ databases">
        <title>Sequencing the genomes of 1000 actinobacteria strains.</title>
        <authorList>
            <person name="Klenk H.-P."/>
        </authorList>
    </citation>
    <scope>NUCLEOTIDE SEQUENCE [LARGE SCALE GENOMIC DNA]</scope>
    <source>
        <strain evidence="3 4">DSM 15597</strain>
    </source>
</reference>
<dbReference type="AlphaFoldDB" id="A0A2A9CVE8"/>
<feature type="transmembrane region" description="Helical" evidence="2">
    <location>
        <begin position="67"/>
        <end position="86"/>
    </location>
</feature>
<evidence type="ECO:0000313" key="4">
    <source>
        <dbReference type="Proteomes" id="UP000226079"/>
    </source>
</evidence>
<feature type="region of interest" description="Disordered" evidence="1">
    <location>
        <begin position="191"/>
        <end position="221"/>
    </location>
</feature>
<sequence length="221" mass="23856">MRTEPRPSSFSHRLDVLYLSPPVSTWRSPGYPSFVYYPGRAKLRYGLAVALPTLALMVWIFLGPQKLWGAVPVVAGIGLVAWMTVLQVGSTGGKLANPDLAALALSAAKATGMSTSSEAWRVAGPPAGRLASELQRLSAGLAELPAVPNVPREQIERDWLAEQVSPEFAGYLPNAALKSSGVEPDAVEIEPFTAGEPWPTLENRNREWPRLGDTDESPRTL</sequence>
<feature type="compositionally biased region" description="Basic and acidic residues" evidence="1">
    <location>
        <begin position="203"/>
        <end position="221"/>
    </location>
</feature>
<keyword evidence="2" id="KW-0812">Transmembrane</keyword>
<dbReference type="Proteomes" id="UP000226079">
    <property type="component" value="Unassembled WGS sequence"/>
</dbReference>
<comment type="caution">
    <text evidence="3">The sequence shown here is derived from an EMBL/GenBank/DDBJ whole genome shotgun (WGS) entry which is preliminary data.</text>
</comment>
<gene>
    <name evidence="3" type="ORF">ATK74_2963</name>
</gene>
<proteinExistence type="predicted"/>
<keyword evidence="4" id="KW-1185">Reference proteome</keyword>
<feature type="transmembrane region" description="Helical" evidence="2">
    <location>
        <begin position="43"/>
        <end position="61"/>
    </location>
</feature>
<keyword evidence="2" id="KW-0472">Membrane</keyword>
<protein>
    <submittedName>
        <fullName evidence="3">Uncharacterized protein</fullName>
    </submittedName>
</protein>
<dbReference type="RefSeq" id="WP_098461740.1">
    <property type="nucleotide sequence ID" value="NZ_PDJC01000001.1"/>
</dbReference>